<feature type="compositionally biased region" description="Polar residues" evidence="1">
    <location>
        <begin position="63"/>
        <end position="72"/>
    </location>
</feature>
<evidence type="ECO:0000313" key="2">
    <source>
        <dbReference type="EMBL" id="GDY49367.1"/>
    </source>
</evidence>
<comment type="caution">
    <text evidence="2">The sequence shown here is derived from an EMBL/GenBank/DDBJ whole genome shotgun (WGS) entry which is preliminary data.</text>
</comment>
<evidence type="ECO:0000313" key="3">
    <source>
        <dbReference type="Proteomes" id="UP000299290"/>
    </source>
</evidence>
<protein>
    <submittedName>
        <fullName evidence="2">Uncharacterized protein</fullName>
    </submittedName>
</protein>
<accession>A0A4D4KSC8</accession>
<feature type="region of interest" description="Disordered" evidence="1">
    <location>
        <begin position="53"/>
        <end position="72"/>
    </location>
</feature>
<dbReference type="AlphaFoldDB" id="A0A4D4KSC8"/>
<keyword evidence="3" id="KW-1185">Reference proteome</keyword>
<proteinExistence type="predicted"/>
<sequence length="72" mass="8024">MTTPYRIIWEIELDADDPVHAARKALALHRDPRSWATVFTVHPDGDTQVLTVDLDPKHLDPSGNGTPRVTPV</sequence>
<gene>
    <name evidence="2" type="ORF">SANT12839_102490</name>
</gene>
<organism evidence="2 3">
    <name type="scientific">Streptomyces antimycoticus</name>
    <dbReference type="NCBI Taxonomy" id="68175"/>
    <lineage>
        <taxon>Bacteria</taxon>
        <taxon>Bacillati</taxon>
        <taxon>Actinomycetota</taxon>
        <taxon>Actinomycetes</taxon>
        <taxon>Kitasatosporales</taxon>
        <taxon>Streptomycetaceae</taxon>
        <taxon>Streptomyces</taxon>
        <taxon>Streptomyces violaceusniger group</taxon>
    </lineage>
</organism>
<reference evidence="2 3" key="1">
    <citation type="journal article" date="2020" name="Int. J. Syst. Evol. Microbiol.">
        <title>Reclassification of Streptomyces castelarensis and Streptomyces sporoclivatus as later heterotypic synonyms of Streptomyces antimycoticus.</title>
        <authorList>
            <person name="Komaki H."/>
            <person name="Tamura T."/>
        </authorList>
    </citation>
    <scope>NUCLEOTIDE SEQUENCE [LARGE SCALE GENOMIC DNA]</scope>
    <source>
        <strain evidence="2 3">NBRC 12839</strain>
    </source>
</reference>
<name>A0A4D4KSC8_9ACTN</name>
<evidence type="ECO:0000256" key="1">
    <source>
        <dbReference type="SAM" id="MobiDB-lite"/>
    </source>
</evidence>
<dbReference type="Proteomes" id="UP000299290">
    <property type="component" value="Unassembled WGS sequence"/>
</dbReference>
<dbReference type="EMBL" id="BJHV01000003">
    <property type="protein sequence ID" value="GDY49367.1"/>
    <property type="molecule type" value="Genomic_DNA"/>
</dbReference>